<protein>
    <submittedName>
        <fullName evidence="1">Histone-arginine methyltransferase CARM1</fullName>
    </submittedName>
</protein>
<reference evidence="1 2" key="1">
    <citation type="journal article" date="2024" name="Proc. Natl. Acad. Sci. U.S.A.">
        <title>The genetic regulatory architecture and epigenomic basis for age-related changes in rattlesnake venom.</title>
        <authorList>
            <person name="Hogan M.P."/>
            <person name="Holding M.L."/>
            <person name="Nystrom G.S."/>
            <person name="Colston T.J."/>
            <person name="Bartlett D.A."/>
            <person name="Mason A.J."/>
            <person name="Ellsworth S.A."/>
            <person name="Rautsaw R.M."/>
            <person name="Lawrence K.C."/>
            <person name="Strickland J.L."/>
            <person name="He B."/>
            <person name="Fraser P."/>
            <person name="Margres M.J."/>
            <person name="Gilbert D.M."/>
            <person name="Gibbs H.L."/>
            <person name="Parkinson C.L."/>
            <person name="Rokyta D.R."/>
        </authorList>
    </citation>
    <scope>NUCLEOTIDE SEQUENCE [LARGE SCALE GENOMIC DNA]</scope>
    <source>
        <strain evidence="1">DRR0105</strain>
    </source>
</reference>
<dbReference type="InterPro" id="IPR011993">
    <property type="entry name" value="PH-like_dom_sf"/>
</dbReference>
<evidence type="ECO:0000313" key="2">
    <source>
        <dbReference type="Proteomes" id="UP001474421"/>
    </source>
</evidence>
<dbReference type="Proteomes" id="UP001474421">
    <property type="component" value="Unassembled WGS sequence"/>
</dbReference>
<organism evidence="1 2">
    <name type="scientific">Crotalus adamanteus</name>
    <name type="common">Eastern diamondback rattlesnake</name>
    <dbReference type="NCBI Taxonomy" id="8729"/>
    <lineage>
        <taxon>Eukaryota</taxon>
        <taxon>Metazoa</taxon>
        <taxon>Chordata</taxon>
        <taxon>Craniata</taxon>
        <taxon>Vertebrata</taxon>
        <taxon>Euteleostomi</taxon>
        <taxon>Lepidosauria</taxon>
        <taxon>Squamata</taxon>
        <taxon>Bifurcata</taxon>
        <taxon>Unidentata</taxon>
        <taxon>Episquamata</taxon>
        <taxon>Toxicofera</taxon>
        <taxon>Serpentes</taxon>
        <taxon>Colubroidea</taxon>
        <taxon>Viperidae</taxon>
        <taxon>Crotalinae</taxon>
        <taxon>Crotalus</taxon>
    </lineage>
</organism>
<evidence type="ECO:0000313" key="1">
    <source>
        <dbReference type="EMBL" id="KAK9407794.1"/>
    </source>
</evidence>
<dbReference type="GO" id="GO:0008168">
    <property type="term" value="F:methyltransferase activity"/>
    <property type="evidence" value="ECO:0007669"/>
    <property type="project" value="UniProtKB-KW"/>
</dbReference>
<dbReference type="Gene3D" id="2.30.29.30">
    <property type="entry name" value="Pleckstrin-homology domain (PH domain)/Phosphotyrosine-binding domain (PTB)"/>
    <property type="match status" value="1"/>
</dbReference>
<gene>
    <name evidence="1" type="ORF">NXF25_006568</name>
</gene>
<dbReference type="Pfam" id="PF11531">
    <property type="entry name" value="CARM1"/>
    <property type="match status" value="1"/>
</dbReference>
<keyword evidence="1" id="KW-0808">Transferase</keyword>
<comment type="caution">
    <text evidence="1">The sequence shown here is derived from an EMBL/GenBank/DDBJ whole genome shotgun (WGS) entry which is preliminary data.</text>
</comment>
<accession>A0AAW1BZS9</accession>
<proteinExistence type="predicted"/>
<dbReference type="EMBL" id="JAOTOJ010000002">
    <property type="protein sequence ID" value="KAK9407794.1"/>
    <property type="molecule type" value="Genomic_DNA"/>
</dbReference>
<name>A0AAW1BZS9_CROAD</name>
<keyword evidence="2" id="KW-1185">Reference proteome</keyword>
<keyword evidence="1" id="KW-0489">Methyltransferase</keyword>
<dbReference type="AlphaFoldDB" id="A0AAW1BZS9"/>
<dbReference type="GO" id="GO:0032259">
    <property type="term" value="P:methylation"/>
    <property type="evidence" value="ECO:0007669"/>
    <property type="project" value="UniProtKB-KW"/>
</dbReference>
<sequence>MWISALVHWTFSPPELTPVEGAYRSLSRPAWRCSKGAASGLSFSDAFLSRLRALPTAAVAAAAERAWDAKMAAAVVSVFPGVRLLTIGDANGEIQRHQEQQALRLEARTGSDAVCLALYSREWRNGAGLAGMLADMLAWAGGGLVA</sequence>